<comment type="caution">
    <text evidence="1">The sequence shown here is derived from an EMBL/GenBank/DDBJ whole genome shotgun (WGS) entry which is preliminary data.</text>
</comment>
<dbReference type="RefSeq" id="WP_377825617.1">
    <property type="nucleotide sequence ID" value="NZ_JBHSWJ010000002.1"/>
</dbReference>
<dbReference type="EMBL" id="JBHSWJ010000002">
    <property type="protein sequence ID" value="MFC6715845.1"/>
    <property type="molecule type" value="Genomic_DNA"/>
</dbReference>
<accession>A0ABW2AZQ7</accession>
<dbReference type="Proteomes" id="UP001596356">
    <property type="component" value="Unassembled WGS sequence"/>
</dbReference>
<protein>
    <submittedName>
        <fullName evidence="1">Uncharacterized protein</fullName>
    </submittedName>
</protein>
<keyword evidence="2" id="KW-1185">Reference proteome</keyword>
<sequence>MARHIQPQEWADFAHAGESSTPKNLRMVFLGMMLYEGDPATMATELAKMPAPVRAVVPRLARRAYRKYATQVHGTPQPARGVTVRAGV</sequence>
<organism evidence="1 2">
    <name type="scientific">Branchiibius cervicis</name>
    <dbReference type="NCBI Taxonomy" id="908252"/>
    <lineage>
        <taxon>Bacteria</taxon>
        <taxon>Bacillati</taxon>
        <taxon>Actinomycetota</taxon>
        <taxon>Actinomycetes</taxon>
        <taxon>Micrococcales</taxon>
        <taxon>Dermacoccaceae</taxon>
        <taxon>Branchiibius</taxon>
    </lineage>
</organism>
<reference evidence="2" key="1">
    <citation type="journal article" date="2019" name="Int. J. Syst. Evol. Microbiol.">
        <title>The Global Catalogue of Microorganisms (GCM) 10K type strain sequencing project: providing services to taxonomists for standard genome sequencing and annotation.</title>
        <authorList>
            <consortium name="The Broad Institute Genomics Platform"/>
            <consortium name="The Broad Institute Genome Sequencing Center for Infectious Disease"/>
            <person name="Wu L."/>
            <person name="Ma J."/>
        </authorList>
    </citation>
    <scope>NUCLEOTIDE SEQUENCE [LARGE SCALE GENOMIC DNA]</scope>
    <source>
        <strain evidence="2">NBRC 106593</strain>
    </source>
</reference>
<proteinExistence type="predicted"/>
<gene>
    <name evidence="1" type="ORF">ACFQBT_19230</name>
</gene>
<name>A0ABW2AZQ7_9MICO</name>
<evidence type="ECO:0000313" key="2">
    <source>
        <dbReference type="Proteomes" id="UP001596356"/>
    </source>
</evidence>
<evidence type="ECO:0000313" key="1">
    <source>
        <dbReference type="EMBL" id="MFC6715845.1"/>
    </source>
</evidence>